<protein>
    <submittedName>
        <fullName evidence="1">Uncharacterized protein</fullName>
    </submittedName>
</protein>
<dbReference type="AlphaFoldDB" id="A0A399F5E9"/>
<evidence type="ECO:0000313" key="1">
    <source>
        <dbReference type="EMBL" id="RIH90876.1"/>
    </source>
</evidence>
<name>A0A399F5E9_9DEIN</name>
<comment type="caution">
    <text evidence="1">The sequence shown here is derived from an EMBL/GenBank/DDBJ whole genome shotgun (WGS) entry which is preliminary data.</text>
</comment>
<dbReference type="Proteomes" id="UP000265715">
    <property type="component" value="Unassembled WGS sequence"/>
</dbReference>
<dbReference type="EMBL" id="QXDL01000002">
    <property type="protein sequence ID" value="RIH90876.1"/>
    <property type="molecule type" value="Genomic_DNA"/>
</dbReference>
<accession>A0A399F5E9</accession>
<keyword evidence="2" id="KW-1185">Reference proteome</keyword>
<organism evidence="1 2">
    <name type="scientific">Calidithermus terrae</name>
    <dbReference type="NCBI Taxonomy" id="1408545"/>
    <lineage>
        <taxon>Bacteria</taxon>
        <taxon>Thermotogati</taxon>
        <taxon>Deinococcota</taxon>
        <taxon>Deinococci</taxon>
        <taxon>Thermales</taxon>
        <taxon>Thermaceae</taxon>
        <taxon>Calidithermus</taxon>
    </lineage>
</organism>
<dbReference type="RefSeq" id="WP_119313381.1">
    <property type="nucleotide sequence ID" value="NZ_QXDL01000002.1"/>
</dbReference>
<sequence length="64" mass="6953">MPEMRKYPQLALRLEHLRSILEAGLADALLSALHRAGEGGEPFLVLKTASGTLMVPLCLEPVDL</sequence>
<evidence type="ECO:0000313" key="2">
    <source>
        <dbReference type="Proteomes" id="UP000265715"/>
    </source>
</evidence>
<reference evidence="1 2" key="1">
    <citation type="submission" date="2018-08" db="EMBL/GenBank/DDBJ databases">
        <title>Meiothermus terrae DSM 26712 genome sequencing project.</title>
        <authorList>
            <person name="Da Costa M.S."/>
            <person name="Albuquerque L."/>
            <person name="Raposo P."/>
            <person name="Froufe H.J.C."/>
            <person name="Barroso C.S."/>
            <person name="Egas C."/>
        </authorList>
    </citation>
    <scope>NUCLEOTIDE SEQUENCE [LARGE SCALE GENOMIC DNA]</scope>
    <source>
        <strain evidence="1 2">DSM 26712</strain>
    </source>
</reference>
<proteinExistence type="predicted"/>
<gene>
    <name evidence="1" type="ORF">Mterra_00100</name>
</gene>